<keyword evidence="8" id="KW-1133">Transmembrane helix</keyword>
<evidence type="ECO:0000313" key="11">
    <source>
        <dbReference type="EMBL" id="EJW04119.1"/>
    </source>
</evidence>
<dbReference type="PANTHER" id="PTHR43806:SF11">
    <property type="entry name" value="CEREVISIN-RELATED"/>
    <property type="match status" value="1"/>
</dbReference>
<feature type="compositionally biased region" description="Low complexity" evidence="7">
    <location>
        <begin position="330"/>
        <end position="345"/>
    </location>
</feature>
<gene>
    <name evidence="11" type="ORF">EDEG_01599</name>
</gene>
<feature type="compositionally biased region" description="Basic and acidic residues" evidence="7">
    <location>
        <begin position="294"/>
        <end position="309"/>
    </location>
</feature>
<dbReference type="AlphaFoldDB" id="J9D9F4"/>
<feature type="active site" description="Charge relay system" evidence="5">
    <location>
        <position position="647"/>
    </location>
</feature>
<dbReference type="EMBL" id="AFBI03000023">
    <property type="protein sequence ID" value="EJW04119.1"/>
    <property type="molecule type" value="Genomic_DNA"/>
</dbReference>
<evidence type="ECO:0000256" key="5">
    <source>
        <dbReference type="PROSITE-ProRule" id="PRU01240"/>
    </source>
</evidence>
<keyword evidence="2 5" id="KW-0645">Protease</keyword>
<keyword evidence="12" id="KW-1185">Reference proteome</keyword>
<keyword evidence="3 5" id="KW-0378">Hydrolase</keyword>
<dbReference type="Proteomes" id="UP000003163">
    <property type="component" value="Unassembled WGS sequence"/>
</dbReference>
<dbReference type="PANTHER" id="PTHR43806">
    <property type="entry name" value="PEPTIDASE S8"/>
    <property type="match status" value="1"/>
</dbReference>
<dbReference type="InterPro" id="IPR036852">
    <property type="entry name" value="Peptidase_S8/S53_dom_sf"/>
</dbReference>
<dbReference type="InterPro" id="IPR000209">
    <property type="entry name" value="Peptidase_S8/S53_dom"/>
</dbReference>
<feature type="compositionally biased region" description="Polar residues" evidence="7">
    <location>
        <begin position="310"/>
        <end position="326"/>
    </location>
</feature>
<feature type="domain" description="Peptidase S8/S53" evidence="10">
    <location>
        <begin position="638"/>
        <end position="853"/>
    </location>
</feature>
<evidence type="ECO:0000256" key="6">
    <source>
        <dbReference type="SAM" id="Coils"/>
    </source>
</evidence>
<dbReference type="HOGENOM" id="CLU_312835_0_0_1"/>
<dbReference type="PRINTS" id="PR00723">
    <property type="entry name" value="SUBTILISIN"/>
</dbReference>
<reference evidence="11 12" key="1">
    <citation type="submission" date="2011-08" db="EMBL/GenBank/DDBJ databases">
        <authorList>
            <person name="Liu Z.J."/>
            <person name="Shi F.L."/>
            <person name="Lu J.Q."/>
            <person name="Li M."/>
            <person name="Wang Z.L."/>
        </authorList>
    </citation>
    <scope>NUCLEOTIDE SEQUENCE [LARGE SCALE GENOMIC DNA]</scope>
    <source>
        <strain evidence="11 12">USNM 41457</strain>
    </source>
</reference>
<dbReference type="GO" id="GO:0005615">
    <property type="term" value="C:extracellular space"/>
    <property type="evidence" value="ECO:0007669"/>
    <property type="project" value="TreeGrafter"/>
</dbReference>
<accession>J9D9F4</accession>
<feature type="active site" description="Charge relay system" evidence="5">
    <location>
        <position position="674"/>
    </location>
</feature>
<dbReference type="SUPFAM" id="SSF52743">
    <property type="entry name" value="Subtilisin-like"/>
    <property type="match status" value="1"/>
</dbReference>
<reference evidence="12" key="2">
    <citation type="submission" date="2015-07" db="EMBL/GenBank/DDBJ databases">
        <title>Contrasting host-pathogen interactions and genome evolution in two generalist and specialist microsporidian pathogens of mosquitoes.</title>
        <authorList>
            <consortium name="The Broad Institute Genomics Platform"/>
            <consortium name="The Broad Institute Genome Sequencing Center for Infectious Disease"/>
            <person name="Cuomo C.A."/>
            <person name="Sanscrainte N.D."/>
            <person name="Goldberg J.M."/>
            <person name="Heiman D."/>
            <person name="Young S."/>
            <person name="Zeng Q."/>
            <person name="Becnel J.J."/>
            <person name="Birren B.W."/>
        </authorList>
    </citation>
    <scope>NUCLEOTIDE SEQUENCE [LARGE SCALE GENOMIC DNA]</scope>
    <source>
        <strain evidence="12">USNM 41457</strain>
    </source>
</reference>
<dbReference type="InParanoid" id="J9D9F4"/>
<evidence type="ECO:0000256" key="4">
    <source>
        <dbReference type="ARBA" id="ARBA00022825"/>
    </source>
</evidence>
<evidence type="ECO:0000256" key="8">
    <source>
        <dbReference type="SAM" id="Phobius"/>
    </source>
</evidence>
<dbReference type="InterPro" id="IPR015500">
    <property type="entry name" value="Peptidase_S8_subtilisin-rel"/>
</dbReference>
<dbReference type="VEuPathDB" id="MicrosporidiaDB:EDEG_01599"/>
<comment type="caution">
    <text evidence="11">The sequence shown here is derived from an EMBL/GenBank/DDBJ whole genome shotgun (WGS) entry which is preliminary data.</text>
</comment>
<feature type="coiled-coil region" evidence="6">
    <location>
        <begin position="157"/>
        <end position="191"/>
    </location>
</feature>
<dbReference type="InterPro" id="IPR050131">
    <property type="entry name" value="Peptidase_S8_subtilisin-like"/>
</dbReference>
<feature type="region of interest" description="Disordered" evidence="7">
    <location>
        <begin position="294"/>
        <end position="352"/>
    </location>
</feature>
<evidence type="ECO:0000256" key="7">
    <source>
        <dbReference type="SAM" id="MobiDB-lite"/>
    </source>
</evidence>
<feature type="active site" description="Charge relay system" evidence="5">
    <location>
        <position position="826"/>
    </location>
</feature>
<keyword evidence="4 5" id="KW-0720">Serine protease</keyword>
<keyword evidence="6" id="KW-0175">Coiled coil</keyword>
<evidence type="ECO:0000256" key="3">
    <source>
        <dbReference type="ARBA" id="ARBA00022801"/>
    </source>
</evidence>
<dbReference type="OrthoDB" id="206201at2759"/>
<protein>
    <recommendedName>
        <fullName evidence="10">Peptidase S8/S53 domain-containing protein</fullName>
    </recommendedName>
</protein>
<evidence type="ECO:0000259" key="10">
    <source>
        <dbReference type="Pfam" id="PF00082"/>
    </source>
</evidence>
<dbReference type="GO" id="GO:0004252">
    <property type="term" value="F:serine-type endopeptidase activity"/>
    <property type="evidence" value="ECO:0007669"/>
    <property type="project" value="UniProtKB-UniRule"/>
</dbReference>
<evidence type="ECO:0000256" key="1">
    <source>
        <dbReference type="ARBA" id="ARBA00011073"/>
    </source>
</evidence>
<feature type="region of interest" description="Disordered" evidence="7">
    <location>
        <begin position="430"/>
        <end position="473"/>
    </location>
</feature>
<dbReference type="STRING" id="1003232.J9D9F4"/>
<comment type="similarity">
    <text evidence="1 5">Belongs to the peptidase S8 family.</text>
</comment>
<dbReference type="PROSITE" id="PS51892">
    <property type="entry name" value="SUBTILASE"/>
    <property type="match status" value="1"/>
</dbReference>
<feature type="transmembrane region" description="Helical" evidence="8">
    <location>
        <begin position="899"/>
        <end position="920"/>
    </location>
</feature>
<feature type="chain" id="PRO_5003821460" description="Peptidase S8/S53 domain-containing protein" evidence="9">
    <location>
        <begin position="23"/>
        <end position="937"/>
    </location>
</feature>
<name>J9D9F4_EDHAE</name>
<evidence type="ECO:0000256" key="2">
    <source>
        <dbReference type="ARBA" id="ARBA00022670"/>
    </source>
</evidence>
<feature type="signal peptide" evidence="9">
    <location>
        <begin position="1"/>
        <end position="22"/>
    </location>
</feature>
<organism evidence="11 12">
    <name type="scientific">Edhazardia aedis (strain USNM 41457)</name>
    <name type="common">Microsporidian parasite</name>
    <dbReference type="NCBI Taxonomy" id="1003232"/>
    <lineage>
        <taxon>Eukaryota</taxon>
        <taxon>Fungi</taxon>
        <taxon>Fungi incertae sedis</taxon>
        <taxon>Microsporidia</taxon>
        <taxon>Edhazardia</taxon>
    </lineage>
</organism>
<keyword evidence="8" id="KW-0472">Membrane</keyword>
<evidence type="ECO:0000313" key="12">
    <source>
        <dbReference type="Proteomes" id="UP000003163"/>
    </source>
</evidence>
<evidence type="ECO:0000256" key="9">
    <source>
        <dbReference type="SAM" id="SignalP"/>
    </source>
</evidence>
<dbReference type="Gene3D" id="3.40.50.200">
    <property type="entry name" value="Peptidase S8/S53 domain"/>
    <property type="match status" value="1"/>
</dbReference>
<keyword evidence="9" id="KW-0732">Signal</keyword>
<sequence length="937" mass="108614">MILLNVEMLILLSVLGLKCTDSEKSSVFAVSGAVPKPIIKEIYEVPMSKNRTDDLVGDIEEICRKSDIFDVGLKKFIDNEINQHSKSSYIANDEKIKNKNTLENGNEDEEFVRNEKNFDESIEQKTKYKSTFDNSKNIQLEKDIELKKINAKIDLKNEMLENKFTKLLDTHKNLMKKIEKVENKFKKDASEKPGTLNENNIYTEEEIDSINKYGPFIDKKNSKNDILKTTIFNESYTDLPNRNTQYTKNQNDIMIDNNQNNIDNTIHDHRNIKVDNQSDTRTQRKNIKDSLKTQFDDNDRSLPIDESKNDNLMSKNSIYTSNSPKKNIQRNDINENNNSFSNYDSPEYTNNINKSRNIQEGNDYDLPHARNTSSYDEEVIEPGNIIENNSKSFNGNNEYYNEEHEIFPSDDFDDENSDKTRKMKDDKYKYKYDFPDNDSDENRNQNQKVYDDRNRNKYQKILSNRNNKDENKLEDDIDTFNTNNKHKISLGRKDTYDIYNTEFRKTLAPPADGNQKNSNCYIATVSGSSTNFIDKLKSLNATLLYRYTNHMNGISFCLEKTGDLEDIISKGFHDQIEPDYEYKSANVQNDIPEYMFNMKNYRNKIFTNRFLNNFVIKLLQIKRLFKFFTAQYEYKYTGKNVGIYMLDTSVDIKHPDIKERVQNVFNNNLGCEMHGTYASVLIAGKKHGFAKKSHVRVLNVVDCEGKSRLSDILYALDTLKKNHNYTEILYFGVSGPKSEIFNNIIDNLSKNNNLIIVTPAGNKRDLGCNYSPGSAISAINVGSLDINSQISLFSNFNSCIRIFALGENITISDSEKGYSTKVNGTSFSAAIVVGTIALYLEQNPHASIDDVWTYLNLNSDMEDGHLILKMPNFQQNHNNEDKKDVKTVESNTQFVYNKYFILMGIILIVLISIWLIYIYYQIYRTRESRRNRRDLVI</sequence>
<proteinExistence type="inferred from homology"/>
<keyword evidence="8" id="KW-0812">Transmembrane</keyword>
<dbReference type="Pfam" id="PF00082">
    <property type="entry name" value="Peptidase_S8"/>
    <property type="match status" value="1"/>
</dbReference>
<dbReference type="GO" id="GO:0006508">
    <property type="term" value="P:proteolysis"/>
    <property type="evidence" value="ECO:0007669"/>
    <property type="project" value="UniProtKB-KW"/>
</dbReference>